<evidence type="ECO:0000313" key="2">
    <source>
        <dbReference type="Proteomes" id="UP000593719"/>
    </source>
</evidence>
<keyword evidence="2" id="KW-1185">Reference proteome</keyword>
<gene>
    <name evidence="1" type="ORF">FJR45_06700</name>
</gene>
<dbReference type="AlphaFoldDB" id="A0A7M1B203"/>
<dbReference type="Proteomes" id="UP000593719">
    <property type="component" value="Chromosome"/>
</dbReference>
<protein>
    <submittedName>
        <fullName evidence="1">Uncharacterized protein</fullName>
    </submittedName>
</protein>
<organism evidence="1 2">
    <name type="scientific">Sulfurimonas sediminis</name>
    <dbReference type="NCBI Taxonomy" id="2590020"/>
    <lineage>
        <taxon>Bacteria</taxon>
        <taxon>Pseudomonadati</taxon>
        <taxon>Campylobacterota</taxon>
        <taxon>Epsilonproteobacteria</taxon>
        <taxon>Campylobacterales</taxon>
        <taxon>Sulfurimonadaceae</taxon>
        <taxon>Sulfurimonas</taxon>
    </lineage>
</organism>
<name>A0A7M1B203_9BACT</name>
<dbReference type="EMBL" id="CP041235">
    <property type="protein sequence ID" value="QOP43655.1"/>
    <property type="molecule type" value="Genomic_DNA"/>
</dbReference>
<dbReference type="KEGG" id="ssei:FJR45_06700"/>
<sequence length="126" mass="14845">MIEKTQRSTNIAKTLEYLEKGNGKADDMQIRHLYNAEGKKIDNKTAYKMTKMFEANDVRIYNPQTDNLTEEEMHKMAQDIVDARSKQAGEKTRLFSCNPSKRRWNKQTYTHSLYGFKKSNSKRCKR</sequence>
<dbReference type="RefSeq" id="WP_193149798.1">
    <property type="nucleotide sequence ID" value="NZ_CP041235.1"/>
</dbReference>
<proteinExistence type="predicted"/>
<reference evidence="1 2" key="1">
    <citation type="submission" date="2019-06" db="EMBL/GenBank/DDBJ databases">
        <title>Sulfurimonas gotlandica sp. nov., a chemoautotrophic and psychrotolerant epsilonproteobacterium isolated from a pelagic redoxcline, and an emended description of the genus Sulfurimonas.</title>
        <authorList>
            <person name="Wang S."/>
            <person name="Jiang L."/>
            <person name="Shao Z."/>
        </authorList>
    </citation>
    <scope>NUCLEOTIDE SEQUENCE [LARGE SCALE GENOMIC DNA]</scope>
    <source>
        <strain evidence="1 2">S2-6</strain>
    </source>
</reference>
<evidence type="ECO:0000313" key="1">
    <source>
        <dbReference type="EMBL" id="QOP43655.1"/>
    </source>
</evidence>
<accession>A0A7M1B203</accession>